<dbReference type="GO" id="GO:0005125">
    <property type="term" value="F:cytokine activity"/>
    <property type="evidence" value="ECO:0007669"/>
    <property type="project" value="UniProtKB-KW"/>
</dbReference>
<keyword evidence="4" id="KW-0472">Membrane</keyword>
<evidence type="ECO:0000256" key="5">
    <source>
        <dbReference type="SAM" id="MobiDB-lite"/>
    </source>
</evidence>
<evidence type="ECO:0000256" key="2">
    <source>
        <dbReference type="ARBA" id="ARBA00008670"/>
    </source>
</evidence>
<sequence>MKTAQEAYIANNIYLENMVNQLNADIKKVSAEQDCDDEGLGDQEEDPGYILRTARGTESKKGKNRKTRKGKSRRSRCKCQREIKEVENLLITKTKRSTTNSRPVTHLRGLDMTAARQSATTTDGKFLWKTPELFYASQFIYKKADSHVYSIQITTPGLYEIYSQVALHGTQSDVIERECGQEIIKLSGGRTTTLAKSFITQVIQNRGYRNEDTTGVFYPLDTSFQKGIFALDVYDEVYVKKNCNHNVMFIQHSAYTYFGVLLLVDYSNK</sequence>
<reference evidence="7 8" key="1">
    <citation type="submission" date="2024-01" db="EMBL/GenBank/DDBJ databases">
        <title>The genome of the rayed Mediterranean limpet Patella caerulea (Linnaeus, 1758).</title>
        <authorList>
            <person name="Anh-Thu Weber A."/>
            <person name="Halstead-Nussloch G."/>
        </authorList>
    </citation>
    <scope>NUCLEOTIDE SEQUENCE [LARGE SCALE GENOMIC DNA]</scope>
    <source>
        <strain evidence="7">AATW-2023a</strain>
        <tissue evidence="7">Whole specimen</tissue>
    </source>
</reference>
<dbReference type="Pfam" id="PF00229">
    <property type="entry name" value="TNF"/>
    <property type="match status" value="1"/>
</dbReference>
<dbReference type="AlphaFoldDB" id="A0AAN8QHX1"/>
<dbReference type="Gene3D" id="2.60.120.40">
    <property type="match status" value="1"/>
</dbReference>
<evidence type="ECO:0000259" key="6">
    <source>
        <dbReference type="Pfam" id="PF00229"/>
    </source>
</evidence>
<feature type="domain" description="THD" evidence="6">
    <location>
        <begin position="139"/>
        <end position="263"/>
    </location>
</feature>
<dbReference type="SUPFAM" id="SSF49842">
    <property type="entry name" value="TNF-like"/>
    <property type="match status" value="1"/>
</dbReference>
<evidence type="ECO:0000313" key="7">
    <source>
        <dbReference type="EMBL" id="KAK6195989.1"/>
    </source>
</evidence>
<feature type="region of interest" description="Disordered" evidence="5">
    <location>
        <begin position="54"/>
        <end position="77"/>
    </location>
</feature>
<dbReference type="InterPro" id="IPR008983">
    <property type="entry name" value="Tumour_necrosis_fac-like_dom"/>
</dbReference>
<accession>A0AAN8QHX1</accession>
<comment type="similarity">
    <text evidence="2">Belongs to the tumor necrosis factor family.</text>
</comment>
<evidence type="ECO:0000256" key="3">
    <source>
        <dbReference type="ARBA" id="ARBA00022514"/>
    </source>
</evidence>
<dbReference type="GO" id="GO:0005164">
    <property type="term" value="F:tumor necrosis factor receptor binding"/>
    <property type="evidence" value="ECO:0007669"/>
    <property type="project" value="InterPro"/>
</dbReference>
<protein>
    <recommendedName>
        <fullName evidence="6">THD domain-containing protein</fullName>
    </recommendedName>
</protein>
<comment type="caution">
    <text evidence="7">The sequence shown here is derived from an EMBL/GenBank/DDBJ whole genome shotgun (WGS) entry which is preliminary data.</text>
</comment>
<keyword evidence="8" id="KW-1185">Reference proteome</keyword>
<dbReference type="GO" id="GO:0005615">
    <property type="term" value="C:extracellular space"/>
    <property type="evidence" value="ECO:0007669"/>
    <property type="project" value="UniProtKB-KW"/>
</dbReference>
<comment type="subcellular location">
    <subcellularLocation>
        <location evidence="1">Membrane</location>
    </subcellularLocation>
</comment>
<dbReference type="InterPro" id="IPR006052">
    <property type="entry name" value="TNF_dom"/>
</dbReference>
<keyword evidence="3" id="KW-0202">Cytokine</keyword>
<evidence type="ECO:0000256" key="1">
    <source>
        <dbReference type="ARBA" id="ARBA00004370"/>
    </source>
</evidence>
<evidence type="ECO:0000313" key="8">
    <source>
        <dbReference type="Proteomes" id="UP001347796"/>
    </source>
</evidence>
<dbReference type="GO" id="GO:0006955">
    <property type="term" value="P:immune response"/>
    <property type="evidence" value="ECO:0007669"/>
    <property type="project" value="InterPro"/>
</dbReference>
<organism evidence="7 8">
    <name type="scientific">Patella caerulea</name>
    <name type="common">Rayed Mediterranean limpet</name>
    <dbReference type="NCBI Taxonomy" id="87958"/>
    <lineage>
        <taxon>Eukaryota</taxon>
        <taxon>Metazoa</taxon>
        <taxon>Spiralia</taxon>
        <taxon>Lophotrochozoa</taxon>
        <taxon>Mollusca</taxon>
        <taxon>Gastropoda</taxon>
        <taxon>Patellogastropoda</taxon>
        <taxon>Patelloidea</taxon>
        <taxon>Patellidae</taxon>
        <taxon>Patella</taxon>
    </lineage>
</organism>
<dbReference type="PANTHER" id="PTHR11471">
    <property type="entry name" value="TUMOR NECROSIS FACTOR FAMILY MEMBER"/>
    <property type="match status" value="1"/>
</dbReference>
<evidence type="ECO:0000256" key="4">
    <source>
        <dbReference type="ARBA" id="ARBA00023136"/>
    </source>
</evidence>
<name>A0AAN8QHX1_PATCE</name>
<dbReference type="GO" id="GO:0016020">
    <property type="term" value="C:membrane"/>
    <property type="evidence" value="ECO:0007669"/>
    <property type="project" value="UniProtKB-SubCell"/>
</dbReference>
<dbReference type="PANTHER" id="PTHR11471:SF13">
    <property type="entry name" value="TNF FAMILY PROFILE DOMAIN-CONTAINING PROTEIN"/>
    <property type="match status" value="1"/>
</dbReference>
<dbReference type="EMBL" id="JAZGQO010000001">
    <property type="protein sequence ID" value="KAK6195989.1"/>
    <property type="molecule type" value="Genomic_DNA"/>
</dbReference>
<proteinExistence type="inferred from homology"/>
<gene>
    <name evidence="7" type="ORF">SNE40_001302</name>
</gene>
<feature type="compositionally biased region" description="Basic residues" evidence="5">
    <location>
        <begin position="62"/>
        <end position="77"/>
    </location>
</feature>
<dbReference type="Proteomes" id="UP001347796">
    <property type="component" value="Unassembled WGS sequence"/>
</dbReference>